<keyword evidence="2" id="KW-0547">Nucleotide-binding</keyword>
<reference evidence="5" key="1">
    <citation type="submission" date="2020-05" db="EMBL/GenBank/DDBJ databases">
        <authorList>
            <person name="Chiriac C."/>
            <person name="Salcher M."/>
            <person name="Ghai R."/>
            <person name="Kavagutti S V."/>
        </authorList>
    </citation>
    <scope>NUCLEOTIDE SEQUENCE</scope>
</reference>
<dbReference type="GO" id="GO:0009113">
    <property type="term" value="P:purine nucleobase biosynthetic process"/>
    <property type="evidence" value="ECO:0007669"/>
    <property type="project" value="InterPro"/>
</dbReference>
<dbReference type="SMART" id="SM01209">
    <property type="entry name" value="GARS_A"/>
    <property type="match status" value="1"/>
</dbReference>
<dbReference type="PANTHER" id="PTHR43472">
    <property type="entry name" value="PHOSPHORIBOSYLAMINE--GLYCINE LIGASE"/>
    <property type="match status" value="1"/>
</dbReference>
<evidence type="ECO:0000256" key="1">
    <source>
        <dbReference type="ARBA" id="ARBA00022598"/>
    </source>
</evidence>
<dbReference type="SUPFAM" id="SSF56059">
    <property type="entry name" value="Glutathione synthetase ATP-binding domain-like"/>
    <property type="match status" value="1"/>
</dbReference>
<dbReference type="Gene3D" id="3.30.470.20">
    <property type="entry name" value="ATP-grasp fold, B domain"/>
    <property type="match status" value="1"/>
</dbReference>
<gene>
    <name evidence="5" type="ORF">UFOVP71_149</name>
</gene>
<dbReference type="GO" id="GO:0046872">
    <property type="term" value="F:metal ion binding"/>
    <property type="evidence" value="ECO:0007669"/>
    <property type="project" value="InterPro"/>
</dbReference>
<keyword evidence="1 5" id="KW-0436">Ligase</keyword>
<dbReference type="GO" id="GO:0005524">
    <property type="term" value="F:ATP binding"/>
    <property type="evidence" value="ECO:0007669"/>
    <property type="project" value="UniProtKB-KW"/>
</dbReference>
<evidence type="ECO:0000256" key="3">
    <source>
        <dbReference type="ARBA" id="ARBA00022840"/>
    </source>
</evidence>
<name>A0A6J5TAH3_9CAUD</name>
<proteinExistence type="predicted"/>
<dbReference type="GO" id="GO:0004637">
    <property type="term" value="F:phosphoribosylamine-glycine ligase activity"/>
    <property type="evidence" value="ECO:0007669"/>
    <property type="project" value="InterPro"/>
</dbReference>
<dbReference type="PANTHER" id="PTHR43472:SF1">
    <property type="entry name" value="PHOSPHORIBOSYLAMINE--GLYCINE LIGASE, CHLOROPLASTIC"/>
    <property type="match status" value="1"/>
</dbReference>
<accession>A0A6J5TAH3</accession>
<evidence type="ECO:0000313" key="5">
    <source>
        <dbReference type="EMBL" id="CAB4241611.1"/>
    </source>
</evidence>
<dbReference type="InterPro" id="IPR000115">
    <property type="entry name" value="PRibGlycinamide_synth"/>
</dbReference>
<protein>
    <submittedName>
        <fullName evidence="5">PurD Phosphoribosylamine-glycine ligase</fullName>
    </submittedName>
</protein>
<dbReference type="PROSITE" id="PS50975">
    <property type="entry name" value="ATP_GRASP"/>
    <property type="match status" value="1"/>
</dbReference>
<dbReference type="InterPro" id="IPR011761">
    <property type="entry name" value="ATP-grasp"/>
</dbReference>
<dbReference type="EMBL" id="LR797824">
    <property type="protein sequence ID" value="CAB4241611.1"/>
    <property type="molecule type" value="Genomic_DNA"/>
</dbReference>
<dbReference type="InterPro" id="IPR020561">
    <property type="entry name" value="PRibGlycinamid_synth_ATP-grasp"/>
</dbReference>
<evidence type="ECO:0000259" key="4">
    <source>
        <dbReference type="PROSITE" id="PS50975"/>
    </source>
</evidence>
<sequence>MKIAVFGGNAAAHFIAQKLLEDPTVEVVYHFNANHANVPTTRYQPIVGSGPELFAFLETTPIDLIVPTVLQFQTWTKLQAKIKELKIPVLMPTENLALLEWSKITGKRLLGRLKIPTAPFRILGADFFFAEYFNIKRPFVVKFERDWRAGLQTIIVTDDNYKEEFETFKANGTQRFMTQFGEFKSQAFLIEEFVEGIREYSYHALCNETGWTYLGSARDYKKFGDGDTGFNTASMGSYAPIEHVDPIIDEYVTRIVNHCKEIGTPYIGVLYLGILVQTDGTPIVLEINTRTGDPEIQPILNILDDSMNIADLFYKTATNQPLPVVKFAENRFAVSVRLVHKDYRDNVEDGITLEGKDAFAVNPTLWPIESDIYVSLNRKRSLLNAVVTTTSEYSVEHAADKVYKFLSNKTMYDYTYRKDVGYLK</sequence>
<feature type="domain" description="ATP-grasp" evidence="4">
    <location>
        <begin position="107"/>
        <end position="318"/>
    </location>
</feature>
<keyword evidence="3" id="KW-0067">ATP-binding</keyword>
<dbReference type="Pfam" id="PF01071">
    <property type="entry name" value="GARS_A"/>
    <property type="match status" value="1"/>
</dbReference>
<organism evidence="5">
    <name type="scientific">uncultured Caudovirales phage</name>
    <dbReference type="NCBI Taxonomy" id="2100421"/>
    <lineage>
        <taxon>Viruses</taxon>
        <taxon>Duplodnaviria</taxon>
        <taxon>Heunggongvirae</taxon>
        <taxon>Uroviricota</taxon>
        <taxon>Caudoviricetes</taxon>
        <taxon>Peduoviridae</taxon>
        <taxon>Maltschvirus</taxon>
        <taxon>Maltschvirus maltsch</taxon>
    </lineage>
</organism>
<evidence type="ECO:0000256" key="2">
    <source>
        <dbReference type="ARBA" id="ARBA00022741"/>
    </source>
</evidence>